<protein>
    <submittedName>
        <fullName evidence="2">Phosphotransferase</fullName>
    </submittedName>
</protein>
<feature type="domain" description="Aminoglycoside phosphotransferase" evidence="1">
    <location>
        <begin position="301"/>
        <end position="402"/>
    </location>
</feature>
<dbReference type="Proteomes" id="UP000639516">
    <property type="component" value="Unassembled WGS sequence"/>
</dbReference>
<dbReference type="Pfam" id="PF01636">
    <property type="entry name" value="APH"/>
    <property type="match status" value="1"/>
</dbReference>
<dbReference type="InterPro" id="IPR002575">
    <property type="entry name" value="Aminoglycoside_PTrfase"/>
</dbReference>
<evidence type="ECO:0000313" key="3">
    <source>
        <dbReference type="Proteomes" id="UP000639516"/>
    </source>
</evidence>
<dbReference type="RefSeq" id="WP_188104495.1">
    <property type="nucleotide sequence ID" value="NZ_JAANIH010000040.1"/>
</dbReference>
<dbReference type="EMBL" id="JAATTO010000025">
    <property type="protein sequence ID" value="MBC9980294.1"/>
    <property type="molecule type" value="Genomic_DNA"/>
</dbReference>
<evidence type="ECO:0000313" key="2">
    <source>
        <dbReference type="EMBL" id="MBC9980294.1"/>
    </source>
</evidence>
<name>A0ABR7U9Y7_9BRAD</name>
<organism evidence="2 3">
    <name type="scientific">Bradyrhizobium campsiandrae</name>
    <dbReference type="NCBI Taxonomy" id="1729892"/>
    <lineage>
        <taxon>Bacteria</taxon>
        <taxon>Pseudomonadati</taxon>
        <taxon>Pseudomonadota</taxon>
        <taxon>Alphaproteobacteria</taxon>
        <taxon>Hyphomicrobiales</taxon>
        <taxon>Nitrobacteraceae</taxon>
        <taxon>Bradyrhizobium</taxon>
    </lineage>
</organism>
<reference evidence="2 3" key="1">
    <citation type="journal article" date="2020" name="Arch. Microbiol.">
        <title>Bradyrhizobium campsiandrae sp. nov., a nitrogen-fixing bacterial strain isolated from a native leguminous tree from the Amazon adapted to flooded conditions.</title>
        <authorList>
            <person name="Cabral Michel D."/>
            <person name="Martins da Costa E."/>
            <person name="Azarias Guimaraes A."/>
            <person name="Soares de Carvalho T."/>
            <person name="Santos de Castro Caputo P."/>
            <person name="Willems A."/>
            <person name="de Souza Moreira F.M."/>
        </authorList>
    </citation>
    <scope>NUCLEOTIDE SEQUENCE [LARGE SCALE GENOMIC DNA]</scope>
    <source>
        <strain evidence="3">INPA 384B</strain>
    </source>
</reference>
<proteinExistence type="predicted"/>
<dbReference type="InterPro" id="IPR011009">
    <property type="entry name" value="Kinase-like_dom_sf"/>
</dbReference>
<evidence type="ECO:0000259" key="1">
    <source>
        <dbReference type="Pfam" id="PF01636"/>
    </source>
</evidence>
<keyword evidence="3" id="KW-1185">Reference proteome</keyword>
<accession>A0ABR7U9Y7</accession>
<dbReference type="SUPFAM" id="SSF56112">
    <property type="entry name" value="Protein kinase-like (PK-like)"/>
    <property type="match status" value="1"/>
</dbReference>
<comment type="caution">
    <text evidence="2">The sequence shown here is derived from an EMBL/GenBank/DDBJ whole genome shotgun (WGS) entry which is preliminary data.</text>
</comment>
<gene>
    <name evidence="2" type="ORF">HA482_18990</name>
</gene>
<sequence length="496" mass="55472">MHLTRRSRLLWIGGTPEPICIAECASRELTLDVLGAPLSLIHRTQGRAIIIALDDRAADARLTDELRILLKDAACHGIKGFITCSYADSPKVAEILKAWRMRDIIDVKLRGQEASIIETIARIEHEPPVSESLVITGADSLTDEELILLKRAFCDCSSVKLVKQTTGSAKVYCAFASLLNSRVGPVPLPFFVKFDKAQKIIRELTNYRECTTLHVPFNQRPNLDHDRCLVGPTRGVIAGNFIEQSEALQEVVDRGAGRAPLHSLFEGALRGWRRQAFYAPNYVLDANILQRMRLARPTSYSPFRKARLRRRRTQAGQHCYEFEALESLLASLPPMKHRLGLTHGDLHGQNVRVAGNEAIMLDFASIDDGPLTVDPAALDVSLMIDTRIINGDDWIKVAEEAYTVEALMAPAIPPRPEQPSANLLDAIQYVRQMAFSVQLTPCEYPCVVALQLLRKASYAGPDEEQERRRRFAYRLADRIIKEVARRTSAVTQHNVA</sequence>